<evidence type="ECO:0000313" key="6">
    <source>
        <dbReference type="Proteomes" id="UP000020492"/>
    </source>
</evidence>
<dbReference type="AlphaFoldDB" id="A0A016QR33"/>
<dbReference type="OrthoDB" id="1848782at2"/>
<dbReference type="PROSITE" id="PS00893">
    <property type="entry name" value="NUDIX_BOX"/>
    <property type="match status" value="1"/>
</dbReference>
<gene>
    <name evidence="5" type="ORF">DEIPH_ctg025orf0080</name>
</gene>
<name>A0A016QR33_9DEIO</name>
<feature type="domain" description="Nudix hydrolase" evidence="4">
    <location>
        <begin position="19"/>
        <end position="146"/>
    </location>
</feature>
<proteinExistence type="inferred from homology"/>
<evidence type="ECO:0000256" key="1">
    <source>
        <dbReference type="ARBA" id="ARBA00022801"/>
    </source>
</evidence>
<protein>
    <submittedName>
        <fullName evidence="5">NUDIX hydrolase</fullName>
    </submittedName>
</protein>
<feature type="region of interest" description="Disordered" evidence="3">
    <location>
        <begin position="1"/>
        <end position="23"/>
    </location>
</feature>
<evidence type="ECO:0000259" key="4">
    <source>
        <dbReference type="PROSITE" id="PS51462"/>
    </source>
</evidence>
<accession>A0A016QR33</accession>
<reference evidence="5 6" key="1">
    <citation type="submission" date="2014-03" db="EMBL/GenBank/DDBJ databases">
        <title>Draft genome sequence of Deinococcus phoenicis 1P10ME.</title>
        <authorList>
            <person name="Stepanov V.G."/>
            <person name="Vaishampayan P."/>
            <person name="Venkateswaran K."/>
            <person name="Fox G.E."/>
        </authorList>
    </citation>
    <scope>NUCLEOTIDE SEQUENCE [LARGE SCALE GENOMIC DNA]</scope>
    <source>
        <strain evidence="5 6">1P10ME</strain>
    </source>
</reference>
<dbReference type="Gene3D" id="3.90.79.10">
    <property type="entry name" value="Nucleoside Triphosphate Pyrophosphohydrolase"/>
    <property type="match status" value="1"/>
</dbReference>
<dbReference type="GO" id="GO:0004081">
    <property type="term" value="F:bis(5'-nucleosyl)-tetraphosphatase (asymmetrical) activity"/>
    <property type="evidence" value="ECO:0007669"/>
    <property type="project" value="TreeGrafter"/>
</dbReference>
<dbReference type="InterPro" id="IPR000086">
    <property type="entry name" value="NUDIX_hydrolase_dom"/>
</dbReference>
<keyword evidence="6" id="KW-1185">Reference proteome</keyword>
<dbReference type="SUPFAM" id="SSF55811">
    <property type="entry name" value="Nudix"/>
    <property type="match status" value="1"/>
</dbReference>
<dbReference type="InterPro" id="IPR015797">
    <property type="entry name" value="NUDIX_hydrolase-like_dom_sf"/>
</dbReference>
<keyword evidence="1 2" id="KW-0378">Hydrolase</keyword>
<comment type="caution">
    <text evidence="5">The sequence shown here is derived from an EMBL/GenBank/DDBJ whole genome shotgun (WGS) entry which is preliminary data.</text>
</comment>
<dbReference type="GO" id="GO:0006754">
    <property type="term" value="P:ATP biosynthetic process"/>
    <property type="evidence" value="ECO:0007669"/>
    <property type="project" value="TreeGrafter"/>
</dbReference>
<dbReference type="GO" id="GO:0006167">
    <property type="term" value="P:AMP biosynthetic process"/>
    <property type="evidence" value="ECO:0007669"/>
    <property type="project" value="TreeGrafter"/>
</dbReference>
<dbReference type="InterPro" id="IPR020476">
    <property type="entry name" value="Nudix_hydrolase"/>
</dbReference>
<dbReference type="PROSITE" id="PS51462">
    <property type="entry name" value="NUDIX"/>
    <property type="match status" value="1"/>
</dbReference>
<evidence type="ECO:0000256" key="3">
    <source>
        <dbReference type="SAM" id="MobiDB-lite"/>
    </source>
</evidence>
<dbReference type="PANTHER" id="PTHR21340">
    <property type="entry name" value="DIADENOSINE 5,5-P1,P4-TETRAPHOSPHATE PYROPHOSPHOHYDROLASE MUTT"/>
    <property type="match status" value="1"/>
</dbReference>
<dbReference type="CDD" id="cd03673">
    <property type="entry name" value="NUDIX_Ap6A_hydrolase"/>
    <property type="match status" value="1"/>
</dbReference>
<dbReference type="Proteomes" id="UP000020492">
    <property type="component" value="Unassembled WGS sequence"/>
</dbReference>
<comment type="similarity">
    <text evidence="2">Belongs to the Nudix hydrolase family.</text>
</comment>
<sequence length="155" mass="16079">MASPASSREASAGAASSAAPTPGAGGVVLDAAGQVLLVRYRSGAWAFPKGHVEVGETFAQTAVREVHEETGVTATPLAPLPDTRYTNDRGEARVIHWFVMRAAPTDPVAAPTALEDTFAEGGFFPAEQAAGMLTYPEDQQLLRAALALTSGVNSR</sequence>
<dbReference type="InterPro" id="IPR020084">
    <property type="entry name" value="NUDIX_hydrolase_CS"/>
</dbReference>
<dbReference type="STRING" id="1476583.DEIPH_ctg025orf0080"/>
<dbReference type="Pfam" id="PF00293">
    <property type="entry name" value="NUDIX"/>
    <property type="match status" value="1"/>
</dbReference>
<dbReference type="PRINTS" id="PR00502">
    <property type="entry name" value="NUDIXFAMILY"/>
</dbReference>
<dbReference type="PATRIC" id="fig|1476583.3.peg.1578"/>
<evidence type="ECO:0000313" key="5">
    <source>
        <dbReference type="EMBL" id="EYB68234.1"/>
    </source>
</evidence>
<dbReference type="EMBL" id="JHAC01000025">
    <property type="protein sequence ID" value="EYB68234.1"/>
    <property type="molecule type" value="Genomic_DNA"/>
</dbReference>
<evidence type="ECO:0000256" key="2">
    <source>
        <dbReference type="RuleBase" id="RU003476"/>
    </source>
</evidence>
<organism evidence="5 6">
    <name type="scientific">Deinococcus phoenicis</name>
    <dbReference type="NCBI Taxonomy" id="1476583"/>
    <lineage>
        <taxon>Bacteria</taxon>
        <taxon>Thermotogati</taxon>
        <taxon>Deinococcota</taxon>
        <taxon>Deinococci</taxon>
        <taxon>Deinococcales</taxon>
        <taxon>Deinococcaceae</taxon>
        <taxon>Deinococcus</taxon>
    </lineage>
</organism>
<dbReference type="InterPro" id="IPR051325">
    <property type="entry name" value="Nudix_hydrolase_domain"/>
</dbReference>
<feature type="compositionally biased region" description="Low complexity" evidence="3">
    <location>
        <begin position="1"/>
        <end position="22"/>
    </location>
</feature>
<dbReference type="RefSeq" id="WP_034356444.1">
    <property type="nucleotide sequence ID" value="NZ_JHAC01000025.1"/>
</dbReference>
<dbReference type="eggNOG" id="COG1051">
    <property type="taxonomic scope" value="Bacteria"/>
</dbReference>
<dbReference type="PANTHER" id="PTHR21340:SF0">
    <property type="entry name" value="BIS(5'-NUCLEOSYL)-TETRAPHOSPHATASE [ASYMMETRICAL]"/>
    <property type="match status" value="1"/>
</dbReference>